<dbReference type="InterPro" id="IPR005653">
    <property type="entry name" value="OstA-like_N"/>
</dbReference>
<proteinExistence type="predicted"/>
<dbReference type="GO" id="GO:0017089">
    <property type="term" value="F:glycolipid transfer activity"/>
    <property type="evidence" value="ECO:0007669"/>
    <property type="project" value="TreeGrafter"/>
</dbReference>
<comment type="caution">
    <text evidence="4">The sequence shown here is derived from an EMBL/GenBank/DDBJ whole genome shotgun (WGS) entry which is preliminary data.</text>
</comment>
<dbReference type="Proteomes" id="UP000320653">
    <property type="component" value="Unassembled WGS sequence"/>
</dbReference>
<evidence type="ECO:0000313" key="5">
    <source>
        <dbReference type="Proteomes" id="UP000320653"/>
    </source>
</evidence>
<feature type="signal peptide" evidence="2">
    <location>
        <begin position="1"/>
        <end position="25"/>
    </location>
</feature>
<organism evidence="4 5">
    <name type="scientific">Neorhizobium alkalisoli</name>
    <dbReference type="NCBI Taxonomy" id="528178"/>
    <lineage>
        <taxon>Bacteria</taxon>
        <taxon>Pseudomonadati</taxon>
        <taxon>Pseudomonadota</taxon>
        <taxon>Alphaproteobacteria</taxon>
        <taxon>Hyphomicrobiales</taxon>
        <taxon>Rhizobiaceae</taxon>
        <taxon>Rhizobium/Agrobacterium group</taxon>
        <taxon>Neorhizobium</taxon>
    </lineage>
</organism>
<feature type="domain" description="Organic solvent tolerance-like N-terminal" evidence="3">
    <location>
        <begin position="47"/>
        <end position="170"/>
    </location>
</feature>
<dbReference type="AlphaFoldDB" id="A0A561QRQ0"/>
<dbReference type="GO" id="GO:0015920">
    <property type="term" value="P:lipopolysaccharide transport"/>
    <property type="evidence" value="ECO:0007669"/>
    <property type="project" value="TreeGrafter"/>
</dbReference>
<dbReference type="InterPro" id="IPR052037">
    <property type="entry name" value="LPS_export_LptA"/>
</dbReference>
<evidence type="ECO:0000256" key="2">
    <source>
        <dbReference type="SAM" id="SignalP"/>
    </source>
</evidence>
<name>A0A561QRQ0_9HYPH</name>
<keyword evidence="1 2" id="KW-0732">Signal</keyword>
<dbReference type="Pfam" id="PF03968">
    <property type="entry name" value="LptD_N"/>
    <property type="match status" value="1"/>
</dbReference>
<dbReference type="PROSITE" id="PS51257">
    <property type="entry name" value="PROKAR_LIPOPROTEIN"/>
    <property type="match status" value="1"/>
</dbReference>
<accession>A0A561QRQ0</accession>
<evidence type="ECO:0000259" key="3">
    <source>
        <dbReference type="Pfam" id="PF03968"/>
    </source>
</evidence>
<dbReference type="GO" id="GO:0009279">
    <property type="term" value="C:cell outer membrane"/>
    <property type="evidence" value="ECO:0007669"/>
    <property type="project" value="TreeGrafter"/>
</dbReference>
<feature type="chain" id="PRO_5022085335" evidence="2">
    <location>
        <begin position="26"/>
        <end position="193"/>
    </location>
</feature>
<dbReference type="EMBL" id="VIWP01000004">
    <property type="protein sequence ID" value="TWF53070.1"/>
    <property type="molecule type" value="Genomic_DNA"/>
</dbReference>
<dbReference type="GO" id="GO:0030288">
    <property type="term" value="C:outer membrane-bounded periplasmic space"/>
    <property type="evidence" value="ECO:0007669"/>
    <property type="project" value="TreeGrafter"/>
</dbReference>
<sequence length="193" mass="20302">MITRRLHTFSAAVIAAGILSCGAIAAHAQTTSSSMPGMKLSNDQPIQIQSDQLEIKDQEKKAFFTGNVQVVQGTTTMKAGKMTVLYKQKAAAAGDAAAAPASISSGNADIDKIFLDDTVFLTSGTQQATADNGQFDMASQTFVLTGKQVVLSDGPNVFKGCKLTVQMQTGQAKLDACGGRVEIMLDPKSRPKQ</sequence>
<evidence type="ECO:0000313" key="4">
    <source>
        <dbReference type="EMBL" id="TWF53070.1"/>
    </source>
</evidence>
<keyword evidence="5" id="KW-1185">Reference proteome</keyword>
<gene>
    <name evidence="4" type="ORF">FHW37_104341</name>
</gene>
<evidence type="ECO:0000256" key="1">
    <source>
        <dbReference type="ARBA" id="ARBA00022729"/>
    </source>
</evidence>
<dbReference type="PANTHER" id="PTHR36504:SF1">
    <property type="entry name" value="LIPOPOLYSACCHARIDE EXPORT SYSTEM PROTEIN LPTA"/>
    <property type="match status" value="1"/>
</dbReference>
<reference evidence="4 5" key="1">
    <citation type="submission" date="2019-06" db="EMBL/GenBank/DDBJ databases">
        <title>Sorghum-associated microbial communities from plants grown in Nebraska, USA.</title>
        <authorList>
            <person name="Schachtman D."/>
        </authorList>
    </citation>
    <scope>NUCLEOTIDE SEQUENCE [LARGE SCALE GENOMIC DNA]</scope>
    <source>
        <strain evidence="4 5">1225</strain>
    </source>
</reference>
<dbReference type="RefSeq" id="WP_145638617.1">
    <property type="nucleotide sequence ID" value="NZ_VIWP01000004.1"/>
</dbReference>
<dbReference type="OrthoDB" id="9811926at2"/>
<dbReference type="PANTHER" id="PTHR36504">
    <property type="entry name" value="LIPOPOLYSACCHARIDE EXPORT SYSTEM PROTEIN LPTA"/>
    <property type="match status" value="1"/>
</dbReference>
<protein>
    <submittedName>
        <fullName evidence="4">Lipopolysaccharide export system protein LptA</fullName>
    </submittedName>
</protein>
<dbReference type="Gene3D" id="2.60.450.10">
    <property type="entry name" value="Lipopolysaccharide (LPS) transport protein A like domain"/>
    <property type="match status" value="1"/>
</dbReference>